<name>A0AA38PER3_9AGAR</name>
<dbReference type="Proteomes" id="UP001163846">
    <property type="component" value="Unassembled WGS sequence"/>
</dbReference>
<accession>A0AA38PER3</accession>
<keyword evidence="2" id="KW-1185">Reference proteome</keyword>
<feature type="non-terminal residue" evidence="1">
    <location>
        <position position="1"/>
    </location>
</feature>
<dbReference type="AlphaFoldDB" id="A0AA38PER3"/>
<gene>
    <name evidence="1" type="ORF">F5878DRAFT_531968</name>
</gene>
<dbReference type="EMBL" id="MU806044">
    <property type="protein sequence ID" value="KAJ3841315.1"/>
    <property type="molecule type" value="Genomic_DNA"/>
</dbReference>
<sequence length="114" mass="12648">IVLSLYEKIGTKSARHGLVDRSANIAALSYLAVQTYEPGLGGLFRATKNNFQMALSFAHISPDMFLCALSSVPATINGNLRLSHQDRETYQQISANLHDLRLVMKKLTSRVKSR</sequence>
<organism evidence="1 2">
    <name type="scientific">Lentinula raphanica</name>
    <dbReference type="NCBI Taxonomy" id="153919"/>
    <lineage>
        <taxon>Eukaryota</taxon>
        <taxon>Fungi</taxon>
        <taxon>Dikarya</taxon>
        <taxon>Basidiomycota</taxon>
        <taxon>Agaricomycotina</taxon>
        <taxon>Agaricomycetes</taxon>
        <taxon>Agaricomycetidae</taxon>
        <taxon>Agaricales</taxon>
        <taxon>Marasmiineae</taxon>
        <taxon>Omphalotaceae</taxon>
        <taxon>Lentinula</taxon>
    </lineage>
</organism>
<evidence type="ECO:0000313" key="2">
    <source>
        <dbReference type="Proteomes" id="UP001163846"/>
    </source>
</evidence>
<proteinExistence type="predicted"/>
<comment type="caution">
    <text evidence="1">The sequence shown here is derived from an EMBL/GenBank/DDBJ whole genome shotgun (WGS) entry which is preliminary data.</text>
</comment>
<protein>
    <submittedName>
        <fullName evidence="1">Uncharacterized protein</fullName>
    </submittedName>
</protein>
<evidence type="ECO:0000313" key="1">
    <source>
        <dbReference type="EMBL" id="KAJ3841315.1"/>
    </source>
</evidence>
<reference evidence="1" key="1">
    <citation type="submission" date="2022-08" db="EMBL/GenBank/DDBJ databases">
        <authorList>
            <consortium name="DOE Joint Genome Institute"/>
            <person name="Min B."/>
            <person name="Riley R."/>
            <person name="Sierra-Patev S."/>
            <person name="Naranjo-Ortiz M."/>
            <person name="Looney B."/>
            <person name="Konkel Z."/>
            <person name="Slot J.C."/>
            <person name="Sakamoto Y."/>
            <person name="Steenwyk J.L."/>
            <person name="Rokas A."/>
            <person name="Carro J."/>
            <person name="Camarero S."/>
            <person name="Ferreira P."/>
            <person name="Molpeceres G."/>
            <person name="Ruiz-Duenas F.J."/>
            <person name="Serrano A."/>
            <person name="Henrissat B."/>
            <person name="Drula E."/>
            <person name="Hughes K.W."/>
            <person name="Mata J.L."/>
            <person name="Ishikawa N.K."/>
            <person name="Vargas-Isla R."/>
            <person name="Ushijima S."/>
            <person name="Smith C.A."/>
            <person name="Ahrendt S."/>
            <person name="Andreopoulos W."/>
            <person name="He G."/>
            <person name="Labutti K."/>
            <person name="Lipzen A."/>
            <person name="Ng V."/>
            <person name="Sandor L."/>
            <person name="Barry K."/>
            <person name="Martinez A.T."/>
            <person name="Xiao Y."/>
            <person name="Gibbons J.G."/>
            <person name="Terashima K."/>
            <person name="Hibbett D.S."/>
            <person name="Grigoriev I.V."/>
        </authorList>
    </citation>
    <scope>NUCLEOTIDE SEQUENCE</scope>
    <source>
        <strain evidence="1">TFB9207</strain>
    </source>
</reference>